<evidence type="ECO:0000313" key="7">
    <source>
        <dbReference type="EMBL" id="XDI35599.1"/>
    </source>
</evidence>
<proteinExistence type="predicted"/>
<dbReference type="PANTHER" id="PTHR42770:SF7">
    <property type="entry name" value="MEMBRANE PROTEIN"/>
    <property type="match status" value="1"/>
</dbReference>
<dbReference type="PANTHER" id="PTHR42770">
    <property type="entry name" value="AMINO ACID TRANSPORTER-RELATED"/>
    <property type="match status" value="1"/>
</dbReference>
<keyword evidence="4 6" id="KW-1133">Transmembrane helix</keyword>
<feature type="transmembrane region" description="Helical" evidence="6">
    <location>
        <begin position="165"/>
        <end position="185"/>
    </location>
</feature>
<evidence type="ECO:0000256" key="2">
    <source>
        <dbReference type="ARBA" id="ARBA00022475"/>
    </source>
</evidence>
<dbReference type="GO" id="GO:0022857">
    <property type="term" value="F:transmembrane transporter activity"/>
    <property type="evidence" value="ECO:0007669"/>
    <property type="project" value="InterPro"/>
</dbReference>
<keyword evidence="5 6" id="KW-0472">Membrane</keyword>
<dbReference type="InterPro" id="IPR050367">
    <property type="entry name" value="APC_superfamily"/>
</dbReference>
<reference evidence="7" key="1">
    <citation type="submission" date="2024-07" db="EMBL/GenBank/DDBJ databases">
        <title>Identification and characteristics of an arsenic-resistant bacterial isolate, which belongs to a novel species.</title>
        <authorList>
            <person name="Juszczyk A."/>
            <person name="Kowalczyk A."/>
            <person name="Was K."/>
            <person name="Kosowicz W."/>
            <person name="Budzyn A."/>
            <person name="Latowski D."/>
        </authorList>
    </citation>
    <scope>NUCLEOTIDE SEQUENCE</scope>
    <source>
        <strain evidence="7">As8PL</strain>
    </source>
</reference>
<feature type="transmembrane region" description="Helical" evidence="6">
    <location>
        <begin position="197"/>
        <end position="218"/>
    </location>
</feature>
<feature type="transmembrane region" description="Helical" evidence="6">
    <location>
        <begin position="425"/>
        <end position="445"/>
    </location>
</feature>
<feature type="transmembrane region" description="Helical" evidence="6">
    <location>
        <begin position="89"/>
        <end position="116"/>
    </location>
</feature>
<gene>
    <name evidence="7" type="ORF">AB3N04_12840</name>
</gene>
<evidence type="ECO:0000256" key="6">
    <source>
        <dbReference type="SAM" id="Phobius"/>
    </source>
</evidence>
<accession>A0AB39BPD7</accession>
<feature type="transmembrane region" description="Helical" evidence="6">
    <location>
        <begin position="360"/>
        <end position="381"/>
    </location>
</feature>
<feature type="transmembrane region" description="Helical" evidence="6">
    <location>
        <begin position="238"/>
        <end position="261"/>
    </location>
</feature>
<comment type="subcellular location">
    <subcellularLocation>
        <location evidence="1">Cell membrane</location>
        <topology evidence="1">Multi-pass membrane protein</topology>
    </subcellularLocation>
</comment>
<evidence type="ECO:0000256" key="4">
    <source>
        <dbReference type="ARBA" id="ARBA00022989"/>
    </source>
</evidence>
<dbReference type="Gene3D" id="1.20.1740.10">
    <property type="entry name" value="Amino acid/polyamine transporter I"/>
    <property type="match status" value="1"/>
</dbReference>
<dbReference type="AlphaFoldDB" id="A0AB39BPD7"/>
<dbReference type="Pfam" id="PF13520">
    <property type="entry name" value="AA_permease_2"/>
    <property type="match status" value="1"/>
</dbReference>
<feature type="transmembrane region" description="Helical" evidence="6">
    <location>
        <begin position="12"/>
        <end position="33"/>
    </location>
</feature>
<protein>
    <submittedName>
        <fullName evidence="7">APC family permease</fullName>
    </submittedName>
</protein>
<evidence type="ECO:0000256" key="5">
    <source>
        <dbReference type="ARBA" id="ARBA00023136"/>
    </source>
</evidence>
<dbReference type="PIRSF" id="PIRSF006060">
    <property type="entry name" value="AA_transporter"/>
    <property type="match status" value="1"/>
</dbReference>
<feature type="transmembrane region" description="Helical" evidence="6">
    <location>
        <begin position="335"/>
        <end position="354"/>
    </location>
</feature>
<feature type="transmembrane region" description="Helical" evidence="6">
    <location>
        <begin position="45"/>
        <end position="68"/>
    </location>
</feature>
<name>A0AB39BPD7_9BACI</name>
<dbReference type="EMBL" id="CP162551">
    <property type="protein sequence ID" value="XDI35599.1"/>
    <property type="molecule type" value="Genomic_DNA"/>
</dbReference>
<organism evidence="7">
    <name type="scientific">Alkalihalophilus sp. As8PL</name>
    <dbReference type="NCBI Taxonomy" id="3237103"/>
    <lineage>
        <taxon>Bacteria</taxon>
        <taxon>Bacillati</taxon>
        <taxon>Bacillota</taxon>
        <taxon>Bacilli</taxon>
        <taxon>Bacillales</taxon>
        <taxon>Bacillaceae</taxon>
        <taxon>Alkalihalophilus</taxon>
    </lineage>
</organism>
<dbReference type="InterPro" id="IPR002293">
    <property type="entry name" value="AA/rel_permease1"/>
</dbReference>
<keyword evidence="3 6" id="KW-0812">Transmembrane</keyword>
<sequence>MQNQKPELKKVLSRLDVFVLSVGAMLGWGWVVLSEAWLTSAGSLGTVLAFIIGGLLVTFVGLTYAELASAMPKVGGEHVYVHRAMGHKAAFIASWAITLGYVSVVAFEAVALPTVIEYLFPNYQVGYMWTIAGWDVYASWVLVGVGGSVFVMAINYFGLKPAAKIQVILTASVILMGLMLIFGSAFNGESVNFEPLFINGATGIMAVLIMVPFLFIGFDVIPQTAEEANVPPRDIGKLLIFSVVCAIVFYILIAIGVASALDGAALSTTQLATADAMTALFGSAIFGKLLIVGGVAGILTSWNAFIIGGSRVIFAMAQSDMLPKWFGKLHPKYKTPSNAILFIGALAIVSPLLGRPALVWFVNSGGPAIVIAYLMVAIAFILLRKREPEMERPYKSGKTPIVGWIATIFSIGFLIIYLPGMPAALIGPEWAIFGGWFLIGFYYFVQMSRGKYKKSVNEEKDNKRMSI</sequence>
<dbReference type="RefSeq" id="WP_368503142.1">
    <property type="nucleotide sequence ID" value="NZ_CP162551.1"/>
</dbReference>
<feature type="transmembrane region" description="Helical" evidence="6">
    <location>
        <begin position="136"/>
        <end position="158"/>
    </location>
</feature>
<keyword evidence="2" id="KW-1003">Cell membrane</keyword>
<feature type="transmembrane region" description="Helical" evidence="6">
    <location>
        <begin position="281"/>
        <end position="314"/>
    </location>
</feature>
<evidence type="ECO:0000256" key="1">
    <source>
        <dbReference type="ARBA" id="ARBA00004651"/>
    </source>
</evidence>
<evidence type="ECO:0000256" key="3">
    <source>
        <dbReference type="ARBA" id="ARBA00022692"/>
    </source>
</evidence>
<feature type="transmembrane region" description="Helical" evidence="6">
    <location>
        <begin position="401"/>
        <end position="419"/>
    </location>
</feature>
<dbReference type="GO" id="GO:0005886">
    <property type="term" value="C:plasma membrane"/>
    <property type="evidence" value="ECO:0007669"/>
    <property type="project" value="UniProtKB-SubCell"/>
</dbReference>